<name>A0ABD2MTJ4_9CUCU</name>
<evidence type="ECO:0000313" key="1">
    <source>
        <dbReference type="EMBL" id="KAL3269736.1"/>
    </source>
</evidence>
<dbReference type="Proteomes" id="UP001516400">
    <property type="component" value="Unassembled WGS sequence"/>
</dbReference>
<organism evidence="1 2">
    <name type="scientific">Cryptolaemus montrouzieri</name>
    <dbReference type="NCBI Taxonomy" id="559131"/>
    <lineage>
        <taxon>Eukaryota</taxon>
        <taxon>Metazoa</taxon>
        <taxon>Ecdysozoa</taxon>
        <taxon>Arthropoda</taxon>
        <taxon>Hexapoda</taxon>
        <taxon>Insecta</taxon>
        <taxon>Pterygota</taxon>
        <taxon>Neoptera</taxon>
        <taxon>Endopterygota</taxon>
        <taxon>Coleoptera</taxon>
        <taxon>Polyphaga</taxon>
        <taxon>Cucujiformia</taxon>
        <taxon>Coccinelloidea</taxon>
        <taxon>Coccinellidae</taxon>
        <taxon>Scymninae</taxon>
        <taxon>Scymnini</taxon>
        <taxon>Cryptolaemus</taxon>
    </lineage>
</organism>
<accession>A0ABD2MTJ4</accession>
<comment type="caution">
    <text evidence="1">The sequence shown here is derived from an EMBL/GenBank/DDBJ whole genome shotgun (WGS) entry which is preliminary data.</text>
</comment>
<sequence>KAGIYPFATNISSGECFMPSYVTDRPESQSQTKIQELLTPETNRTNTQHQSFGPEITAHSVSAKVEVETSPVAVLGTISYSRAIK</sequence>
<evidence type="ECO:0000313" key="2">
    <source>
        <dbReference type="Proteomes" id="UP001516400"/>
    </source>
</evidence>
<gene>
    <name evidence="1" type="ORF">HHI36_008796</name>
</gene>
<feature type="non-terminal residue" evidence="1">
    <location>
        <position position="1"/>
    </location>
</feature>
<proteinExistence type="predicted"/>
<protein>
    <submittedName>
        <fullName evidence="1">Uncharacterized protein</fullName>
    </submittedName>
</protein>
<reference evidence="1 2" key="1">
    <citation type="journal article" date="2021" name="BMC Biol.">
        <title>Horizontally acquired antibacterial genes associated with adaptive radiation of ladybird beetles.</title>
        <authorList>
            <person name="Li H.S."/>
            <person name="Tang X.F."/>
            <person name="Huang Y.H."/>
            <person name="Xu Z.Y."/>
            <person name="Chen M.L."/>
            <person name="Du X.Y."/>
            <person name="Qiu B.Y."/>
            <person name="Chen P.T."/>
            <person name="Zhang W."/>
            <person name="Slipinski A."/>
            <person name="Escalona H.E."/>
            <person name="Waterhouse R.M."/>
            <person name="Zwick A."/>
            <person name="Pang H."/>
        </authorList>
    </citation>
    <scope>NUCLEOTIDE SEQUENCE [LARGE SCALE GENOMIC DNA]</scope>
    <source>
        <strain evidence="1">SYSU2018</strain>
    </source>
</reference>
<keyword evidence="2" id="KW-1185">Reference proteome</keyword>
<dbReference type="AlphaFoldDB" id="A0ABD2MTJ4"/>
<dbReference type="EMBL" id="JABFTP020000021">
    <property type="protein sequence ID" value="KAL3269736.1"/>
    <property type="molecule type" value="Genomic_DNA"/>
</dbReference>